<feature type="domain" description="PWWP" evidence="1">
    <location>
        <begin position="79"/>
        <end position="139"/>
    </location>
</feature>
<dbReference type="Ensembl" id="ENSSCAT00000015399.1">
    <property type="protein sequence ID" value="ENSSCAP00000013710.1"/>
    <property type="gene ID" value="ENSSCAG00000010141.1"/>
</dbReference>
<organism evidence="2 3">
    <name type="scientific">Serinus canaria</name>
    <name type="common">Island canary</name>
    <name type="synonym">Fringilla canaria</name>
    <dbReference type="NCBI Taxonomy" id="9135"/>
    <lineage>
        <taxon>Eukaryota</taxon>
        <taxon>Metazoa</taxon>
        <taxon>Chordata</taxon>
        <taxon>Craniata</taxon>
        <taxon>Vertebrata</taxon>
        <taxon>Euteleostomi</taxon>
        <taxon>Archelosauria</taxon>
        <taxon>Archosauria</taxon>
        <taxon>Dinosauria</taxon>
        <taxon>Saurischia</taxon>
        <taxon>Theropoda</taxon>
        <taxon>Coelurosauria</taxon>
        <taxon>Aves</taxon>
        <taxon>Neognathae</taxon>
        <taxon>Neoaves</taxon>
        <taxon>Telluraves</taxon>
        <taxon>Australaves</taxon>
        <taxon>Passeriformes</taxon>
        <taxon>Passeroidea</taxon>
        <taxon>Fringillidae</taxon>
        <taxon>Carduelinae</taxon>
        <taxon>Serinus</taxon>
    </lineage>
</organism>
<reference evidence="2" key="1">
    <citation type="submission" date="2025-08" db="UniProtKB">
        <authorList>
            <consortium name="Ensembl"/>
        </authorList>
    </citation>
    <scope>IDENTIFICATION</scope>
</reference>
<dbReference type="PANTHER" id="PTHR16112:SF22">
    <property type="entry name" value="PWWP DOMAIN-CONTAINING 2B"/>
    <property type="match status" value="1"/>
</dbReference>
<accession>A0A8C9N478</accession>
<sequence length="149" mass="16469">MSQQASLLNWCLAQADSWGGQWPGVCGHLPWHRGCVQPSGVTGCWYINATSTNHPVSEPLGAPLLVSKCVTEDGRTVSVGDIVWGKIHGFPWWPARVLDINLSQKENGEPSWREAKVSWFGSPTTSFLSVSKLSPFSDFWKNNRQNSSL</sequence>
<evidence type="ECO:0000259" key="1">
    <source>
        <dbReference type="PROSITE" id="PS50812"/>
    </source>
</evidence>
<dbReference type="PROSITE" id="PS50812">
    <property type="entry name" value="PWWP"/>
    <property type="match status" value="1"/>
</dbReference>
<dbReference type="Pfam" id="PF00855">
    <property type="entry name" value="PWWP"/>
    <property type="match status" value="1"/>
</dbReference>
<dbReference type="GO" id="GO:0005634">
    <property type="term" value="C:nucleus"/>
    <property type="evidence" value="ECO:0007669"/>
    <property type="project" value="TreeGrafter"/>
</dbReference>
<proteinExistence type="predicted"/>
<dbReference type="AlphaFoldDB" id="A0A8C9N478"/>
<dbReference type="Gene3D" id="2.30.30.140">
    <property type="match status" value="1"/>
</dbReference>
<dbReference type="SUPFAM" id="SSF63748">
    <property type="entry name" value="Tudor/PWWP/MBT"/>
    <property type="match status" value="1"/>
</dbReference>
<protein>
    <recommendedName>
        <fullName evidence="1">PWWP domain-containing protein</fullName>
    </recommendedName>
</protein>
<reference evidence="2" key="2">
    <citation type="submission" date="2025-09" db="UniProtKB">
        <authorList>
            <consortium name="Ensembl"/>
        </authorList>
    </citation>
    <scope>IDENTIFICATION</scope>
</reference>
<dbReference type="SMART" id="SM00293">
    <property type="entry name" value="PWWP"/>
    <property type="match status" value="1"/>
</dbReference>
<keyword evidence="3" id="KW-1185">Reference proteome</keyword>
<dbReference type="PANTHER" id="PTHR16112">
    <property type="entry name" value="METHYL-CPG BINDING PROTEIN, DROSOPHILA"/>
    <property type="match status" value="1"/>
</dbReference>
<dbReference type="GO" id="GO:0010369">
    <property type="term" value="C:chromocenter"/>
    <property type="evidence" value="ECO:0007669"/>
    <property type="project" value="TreeGrafter"/>
</dbReference>
<dbReference type="Proteomes" id="UP000694409">
    <property type="component" value="Unassembled WGS sequence"/>
</dbReference>
<dbReference type="GO" id="GO:0003682">
    <property type="term" value="F:chromatin binding"/>
    <property type="evidence" value="ECO:0007669"/>
    <property type="project" value="TreeGrafter"/>
</dbReference>
<evidence type="ECO:0000313" key="3">
    <source>
        <dbReference type="Proteomes" id="UP000694409"/>
    </source>
</evidence>
<name>A0A8C9N478_SERCA</name>
<dbReference type="InterPro" id="IPR000313">
    <property type="entry name" value="PWWP_dom"/>
</dbReference>
<evidence type="ECO:0000313" key="2">
    <source>
        <dbReference type="Ensembl" id="ENSSCAP00000013710.1"/>
    </source>
</evidence>
<dbReference type="GeneTree" id="ENSGT00940000160735"/>